<dbReference type="InterPro" id="IPR002052">
    <property type="entry name" value="DNA_methylase_N6_adenine_CS"/>
</dbReference>
<dbReference type="Proteomes" id="UP000767327">
    <property type="component" value="Unassembled WGS sequence"/>
</dbReference>
<dbReference type="EMBL" id="JAAXZR010000019">
    <property type="protein sequence ID" value="NLT79531.1"/>
    <property type="molecule type" value="Genomic_DNA"/>
</dbReference>
<dbReference type="NCBIfam" id="TIGR00536">
    <property type="entry name" value="hemK_fam"/>
    <property type="match status" value="1"/>
</dbReference>
<dbReference type="RefSeq" id="WP_273173397.1">
    <property type="nucleotide sequence ID" value="NZ_JAAXZR010000019.1"/>
</dbReference>
<dbReference type="InterPro" id="IPR050320">
    <property type="entry name" value="N5-glutamine_MTase"/>
</dbReference>
<reference evidence="4" key="1">
    <citation type="journal article" date="2020" name="Biotechnol. Biofuels">
        <title>New insights from the biogas microbiome by comprehensive genome-resolved metagenomics of nearly 1600 species originating from multiple anaerobic digesters.</title>
        <authorList>
            <person name="Campanaro S."/>
            <person name="Treu L."/>
            <person name="Rodriguez-R L.M."/>
            <person name="Kovalovszki A."/>
            <person name="Ziels R.M."/>
            <person name="Maus I."/>
            <person name="Zhu X."/>
            <person name="Kougias P.G."/>
            <person name="Basile A."/>
            <person name="Luo G."/>
            <person name="Schluter A."/>
            <person name="Konstantinidis K.T."/>
            <person name="Angelidaki I."/>
        </authorList>
    </citation>
    <scope>NUCLEOTIDE SEQUENCE</scope>
    <source>
        <strain evidence="4">AS01afH2WH_6</strain>
    </source>
</reference>
<name>A0A971CZI1_9BIFI</name>
<dbReference type="GO" id="GO:0102559">
    <property type="term" value="F:peptide chain release factor N(5)-glutamine methyltransferase activity"/>
    <property type="evidence" value="ECO:0007669"/>
    <property type="project" value="UniProtKB-EC"/>
</dbReference>
<dbReference type="NCBIfam" id="TIGR03534">
    <property type="entry name" value="RF_mod_PrmC"/>
    <property type="match status" value="1"/>
</dbReference>
<dbReference type="PANTHER" id="PTHR18895:SF74">
    <property type="entry name" value="MTRF1L RELEASE FACTOR GLUTAMINE METHYLTRANSFERASE"/>
    <property type="match status" value="1"/>
</dbReference>
<dbReference type="PROSITE" id="PS00092">
    <property type="entry name" value="N6_MTASE"/>
    <property type="match status" value="1"/>
</dbReference>
<dbReference type="InterPro" id="IPR004556">
    <property type="entry name" value="HemK-like"/>
</dbReference>
<dbReference type="SUPFAM" id="SSF53335">
    <property type="entry name" value="S-adenosyl-L-methionine-dependent methyltransferases"/>
    <property type="match status" value="1"/>
</dbReference>
<dbReference type="Gene3D" id="1.10.8.10">
    <property type="entry name" value="DNA helicase RuvA subunit, C-terminal domain"/>
    <property type="match status" value="1"/>
</dbReference>
<dbReference type="InterPro" id="IPR019874">
    <property type="entry name" value="RF_methyltr_PrmC"/>
</dbReference>
<evidence type="ECO:0000313" key="4">
    <source>
        <dbReference type="EMBL" id="NLT79531.1"/>
    </source>
</evidence>
<keyword evidence="1 4" id="KW-0489">Methyltransferase</keyword>
<protein>
    <submittedName>
        <fullName evidence="4">Peptide chain release factor N(5)-glutamine methyltransferase</fullName>
        <ecNumber evidence="4">2.1.1.297</ecNumber>
    </submittedName>
</protein>
<organism evidence="4 5">
    <name type="scientific">Bifidobacterium crudilactis</name>
    <dbReference type="NCBI Taxonomy" id="327277"/>
    <lineage>
        <taxon>Bacteria</taxon>
        <taxon>Bacillati</taxon>
        <taxon>Actinomycetota</taxon>
        <taxon>Actinomycetes</taxon>
        <taxon>Bifidobacteriales</taxon>
        <taxon>Bifidobacteriaceae</taxon>
        <taxon>Bifidobacterium</taxon>
    </lineage>
</organism>
<dbReference type="GO" id="GO:0003676">
    <property type="term" value="F:nucleic acid binding"/>
    <property type="evidence" value="ECO:0007669"/>
    <property type="project" value="InterPro"/>
</dbReference>
<gene>
    <name evidence="4" type="primary">prmC</name>
    <name evidence="4" type="ORF">GXW98_04495</name>
</gene>
<keyword evidence="2 4" id="KW-0808">Transferase</keyword>
<comment type="caution">
    <text evidence="4">The sequence shown here is derived from an EMBL/GenBank/DDBJ whole genome shotgun (WGS) entry which is preliminary data.</text>
</comment>
<evidence type="ECO:0000256" key="1">
    <source>
        <dbReference type="ARBA" id="ARBA00022603"/>
    </source>
</evidence>
<dbReference type="CDD" id="cd02440">
    <property type="entry name" value="AdoMet_MTases"/>
    <property type="match status" value="1"/>
</dbReference>
<evidence type="ECO:0000256" key="3">
    <source>
        <dbReference type="ARBA" id="ARBA00022691"/>
    </source>
</evidence>
<reference evidence="4" key="2">
    <citation type="submission" date="2020-01" db="EMBL/GenBank/DDBJ databases">
        <authorList>
            <person name="Campanaro S."/>
        </authorList>
    </citation>
    <scope>NUCLEOTIDE SEQUENCE</scope>
    <source>
        <strain evidence="4">AS01afH2WH_6</strain>
    </source>
</reference>
<keyword evidence="3" id="KW-0949">S-adenosyl-L-methionine</keyword>
<dbReference type="AlphaFoldDB" id="A0A971CZI1"/>
<proteinExistence type="predicted"/>
<sequence>MPVAALLGDIRHRLQTSGIDTSEHDARLLVADSLAVEGSDLRMAEILDLTVAQMLERAQTGSPRTVGDVRNDLTVLAARVSRRIRREPLQYIVGHTCFRYIDVQVGDGVFIPRPETETVVQAGIDMLQDAGVTAPRIVDLCAGSGIIGLSLGKEIPGSRIWAVEMSREASVWTLKNRDALVASGDISPERYRFTLADATDADTLAELNGTIDLVISNPPYIPESEVPQQPEVADWDPDVALYGGSRDGLRIPTEIIRRAFSFLHPGGALVMEHDISQAEALCASALETGFTHARTGADLTGRPRFLVARL</sequence>
<accession>A0A971CZI1</accession>
<dbReference type="InterPro" id="IPR029063">
    <property type="entry name" value="SAM-dependent_MTases_sf"/>
</dbReference>
<dbReference type="Pfam" id="PF03602">
    <property type="entry name" value="Cons_hypoth95"/>
    <property type="match status" value="1"/>
</dbReference>
<dbReference type="GO" id="GO:0032259">
    <property type="term" value="P:methylation"/>
    <property type="evidence" value="ECO:0007669"/>
    <property type="project" value="UniProtKB-KW"/>
</dbReference>
<evidence type="ECO:0000256" key="2">
    <source>
        <dbReference type="ARBA" id="ARBA00022679"/>
    </source>
</evidence>
<evidence type="ECO:0000313" key="5">
    <source>
        <dbReference type="Proteomes" id="UP000767327"/>
    </source>
</evidence>
<dbReference type="PANTHER" id="PTHR18895">
    <property type="entry name" value="HEMK METHYLTRANSFERASE"/>
    <property type="match status" value="1"/>
</dbReference>
<dbReference type="EC" id="2.1.1.297" evidence="4"/>
<dbReference type="Gene3D" id="3.40.50.150">
    <property type="entry name" value="Vaccinia Virus protein VP39"/>
    <property type="match status" value="1"/>
</dbReference>